<proteinExistence type="predicted"/>
<comment type="caution">
    <text evidence="1">The sequence shown here is derived from an EMBL/GenBank/DDBJ whole genome shotgun (WGS) entry which is preliminary data.</text>
</comment>
<name>A0A4Y2X4J4_ARAVE</name>
<sequence>MKNCNSRKKQQPRNFEEIPYFRTIRSEFGKKRAVEAWWLGLGFGTGEFQTRNQTPLKIPFCWWGAEAWRGGGASSRVSLVI</sequence>
<dbReference type="AlphaFoldDB" id="A0A4Y2X4J4"/>
<keyword evidence="2" id="KW-1185">Reference proteome</keyword>
<organism evidence="1 2">
    <name type="scientific">Araneus ventricosus</name>
    <name type="common">Orbweaver spider</name>
    <name type="synonym">Epeira ventricosa</name>
    <dbReference type="NCBI Taxonomy" id="182803"/>
    <lineage>
        <taxon>Eukaryota</taxon>
        <taxon>Metazoa</taxon>
        <taxon>Ecdysozoa</taxon>
        <taxon>Arthropoda</taxon>
        <taxon>Chelicerata</taxon>
        <taxon>Arachnida</taxon>
        <taxon>Araneae</taxon>
        <taxon>Araneomorphae</taxon>
        <taxon>Entelegynae</taxon>
        <taxon>Araneoidea</taxon>
        <taxon>Araneidae</taxon>
        <taxon>Araneus</taxon>
    </lineage>
</organism>
<dbReference type="EMBL" id="BGPR01069421">
    <property type="protein sequence ID" value="GBO43067.1"/>
    <property type="molecule type" value="Genomic_DNA"/>
</dbReference>
<protein>
    <submittedName>
        <fullName evidence="1">Uncharacterized protein</fullName>
    </submittedName>
</protein>
<evidence type="ECO:0000313" key="2">
    <source>
        <dbReference type="Proteomes" id="UP000499080"/>
    </source>
</evidence>
<reference evidence="1 2" key="1">
    <citation type="journal article" date="2019" name="Sci. Rep.">
        <title>Orb-weaving spider Araneus ventricosus genome elucidates the spidroin gene catalogue.</title>
        <authorList>
            <person name="Kono N."/>
            <person name="Nakamura H."/>
            <person name="Ohtoshi R."/>
            <person name="Moran D.A.P."/>
            <person name="Shinohara A."/>
            <person name="Yoshida Y."/>
            <person name="Fujiwara M."/>
            <person name="Mori M."/>
            <person name="Tomita M."/>
            <person name="Arakawa K."/>
        </authorList>
    </citation>
    <scope>NUCLEOTIDE SEQUENCE [LARGE SCALE GENOMIC DNA]</scope>
</reference>
<accession>A0A4Y2X4J4</accession>
<gene>
    <name evidence="1" type="ORF">AVEN_251529_1</name>
</gene>
<evidence type="ECO:0000313" key="1">
    <source>
        <dbReference type="EMBL" id="GBO43067.1"/>
    </source>
</evidence>
<dbReference type="Proteomes" id="UP000499080">
    <property type="component" value="Unassembled WGS sequence"/>
</dbReference>